<evidence type="ECO:0000256" key="1">
    <source>
        <dbReference type="SAM" id="MobiDB-lite"/>
    </source>
</evidence>
<reference evidence="2 3" key="1">
    <citation type="journal article" date="2018" name="Microb. Genom.">
        <title>Expanding an expanded genome: long-read sequencing of Trypanosoma cruzi.</title>
        <authorList>
            <person name="Berna L."/>
            <person name="Rodriguez M."/>
            <person name="Chiribao M.L."/>
            <person name="Parodi-Talice A."/>
            <person name="Pita S."/>
            <person name="Rijo G."/>
            <person name="Alvarez-Valin F."/>
            <person name="Robello C."/>
        </authorList>
    </citation>
    <scope>NUCLEOTIDE SEQUENCE [LARGE SCALE GENOMIC DNA]</scope>
    <source>
        <strain evidence="2 3">Dm28c</strain>
    </source>
</reference>
<dbReference type="VEuPathDB" id="TriTrypDB:TcCLB.507257.90"/>
<dbReference type="Proteomes" id="UP000246121">
    <property type="component" value="Unassembled WGS sequence"/>
</dbReference>
<dbReference type="VEuPathDB" id="TriTrypDB:TcCLB.510329.300"/>
<dbReference type="VEuPathDB" id="TriTrypDB:TcBrA4_0129470"/>
<protein>
    <submittedName>
        <fullName evidence="2">Uncharacterized protein</fullName>
    </submittedName>
</protein>
<proteinExistence type="predicted"/>
<evidence type="ECO:0000313" key="3">
    <source>
        <dbReference type="Proteomes" id="UP000246121"/>
    </source>
</evidence>
<sequence length="149" mass="16747">MLQRKLLAAFRAKLPPRSEKSGPLSSHPGKINTTKPAAPPTPAQWNASAGPMTTPYGAQIDHYIRDLEAHFKNSSEAMLDARKAIEGILTEQAKARQEHCREYLLTFVPLVFTLILFLREQINRSCAEQTHLFLKEHADKCSSLKRVVL</sequence>
<accession>A0A2V2VGH1</accession>
<dbReference type="VEuPathDB" id="TriTrypDB:C3747_13g781c"/>
<dbReference type="AlphaFoldDB" id="A0A2V2VGH1"/>
<evidence type="ECO:0000313" key="2">
    <source>
        <dbReference type="EMBL" id="PWU95254.1"/>
    </source>
</evidence>
<name>A0A2V2VGH1_TRYCR</name>
<dbReference type="OrthoDB" id="252105at2759"/>
<feature type="region of interest" description="Disordered" evidence="1">
    <location>
        <begin position="12"/>
        <end position="51"/>
    </location>
</feature>
<dbReference type="VEuPathDB" id="TriTrypDB:C4B63_23g800c"/>
<organism evidence="2 3">
    <name type="scientific">Trypanosoma cruzi</name>
    <dbReference type="NCBI Taxonomy" id="5693"/>
    <lineage>
        <taxon>Eukaryota</taxon>
        <taxon>Discoba</taxon>
        <taxon>Euglenozoa</taxon>
        <taxon>Kinetoplastea</taxon>
        <taxon>Metakinetoplastina</taxon>
        <taxon>Trypanosomatida</taxon>
        <taxon>Trypanosomatidae</taxon>
        <taxon>Trypanosoma</taxon>
        <taxon>Schizotrypanum</taxon>
    </lineage>
</organism>
<dbReference type="EMBL" id="PRFA01000023">
    <property type="protein sequence ID" value="PWU95254.1"/>
    <property type="molecule type" value="Genomic_DNA"/>
</dbReference>
<dbReference type="VEuPathDB" id="TriTrypDB:BCY84_15187"/>
<dbReference type="VEuPathDB" id="TriTrypDB:TcCL_ESM08034"/>
<comment type="caution">
    <text evidence="2">The sequence shown here is derived from an EMBL/GenBank/DDBJ whole genome shotgun (WGS) entry which is preliminary data.</text>
</comment>
<gene>
    <name evidence="2" type="ORF">C4B63_23g800c</name>
</gene>
<dbReference type="VEuPathDB" id="TriTrypDB:TcG_04067"/>